<feature type="domain" description="AAA+ ATPase" evidence="1">
    <location>
        <begin position="27"/>
        <end position="165"/>
    </location>
</feature>
<evidence type="ECO:0000259" key="1">
    <source>
        <dbReference type="SMART" id="SM00382"/>
    </source>
</evidence>
<dbReference type="InterPro" id="IPR027417">
    <property type="entry name" value="P-loop_NTPase"/>
</dbReference>
<reference evidence="2 3" key="1">
    <citation type="journal article" date="2017" name="BMC Genomics">
        <title>Comparative genomic and phylogenomic analyses of the Bifidobacteriaceae family.</title>
        <authorList>
            <person name="Lugli G.A."/>
            <person name="Milani C."/>
            <person name="Turroni F."/>
            <person name="Duranti S."/>
            <person name="Mancabelli L."/>
            <person name="Mangifesta M."/>
            <person name="Ferrario C."/>
            <person name="Modesto M."/>
            <person name="Mattarelli P."/>
            <person name="Jiri K."/>
            <person name="van Sinderen D."/>
            <person name="Ventura M."/>
        </authorList>
    </citation>
    <scope>NUCLEOTIDE SEQUENCE [LARGE SCALE GENOMIC DNA]</scope>
    <source>
        <strain evidence="2 3">LMG 21773</strain>
    </source>
</reference>
<comment type="caution">
    <text evidence="2">The sequence shown here is derived from an EMBL/GenBank/DDBJ whole genome shotgun (WGS) entry which is preliminary data.</text>
</comment>
<dbReference type="InterPro" id="IPR003593">
    <property type="entry name" value="AAA+_ATPase"/>
</dbReference>
<dbReference type="PANTHER" id="PTHR11669">
    <property type="entry name" value="REPLICATION FACTOR C / DNA POLYMERASE III GAMMA-TAU SUBUNIT"/>
    <property type="match status" value="1"/>
</dbReference>
<dbReference type="CDD" id="cd00009">
    <property type="entry name" value="AAA"/>
    <property type="match status" value="1"/>
</dbReference>
<dbReference type="Pfam" id="PF13177">
    <property type="entry name" value="DNA_pol3_delta2"/>
    <property type="match status" value="1"/>
</dbReference>
<dbReference type="SMART" id="SM00382">
    <property type="entry name" value="AAA"/>
    <property type="match status" value="1"/>
</dbReference>
<keyword evidence="3" id="KW-1185">Reference proteome</keyword>
<protein>
    <submittedName>
        <fullName evidence="2">DNA polymerase III subunit delta</fullName>
    </submittedName>
</protein>
<dbReference type="EMBL" id="MWWU01000004">
    <property type="protein sequence ID" value="OZG55172.1"/>
    <property type="molecule type" value="Genomic_DNA"/>
</dbReference>
<dbReference type="PANTHER" id="PTHR11669:SF8">
    <property type="entry name" value="DNA POLYMERASE III SUBUNIT DELTA"/>
    <property type="match status" value="1"/>
</dbReference>
<organism evidence="2 3">
    <name type="scientific">Aeriscardovia aeriphila</name>
    <dbReference type="NCBI Taxonomy" id="218139"/>
    <lineage>
        <taxon>Bacteria</taxon>
        <taxon>Bacillati</taxon>
        <taxon>Actinomycetota</taxon>
        <taxon>Actinomycetes</taxon>
        <taxon>Bifidobacteriales</taxon>
        <taxon>Bifidobacteriaceae</taxon>
        <taxon>Aeriscardovia</taxon>
    </lineage>
</organism>
<dbReference type="RefSeq" id="WP_094690235.1">
    <property type="nucleotide sequence ID" value="NZ_JACBYZ010000001.1"/>
</dbReference>
<dbReference type="InterPro" id="IPR050238">
    <property type="entry name" value="DNA_Rep/Repair_Clamp_Loader"/>
</dbReference>
<dbReference type="Gene3D" id="3.40.50.300">
    <property type="entry name" value="P-loop containing nucleotide triphosphate hydrolases"/>
    <property type="match status" value="1"/>
</dbReference>
<dbReference type="Proteomes" id="UP000228976">
    <property type="component" value="Unassembled WGS sequence"/>
</dbReference>
<sequence>MSVWDNIVGQQSVVARLQKVIDQPQALAQSWLFVGPPGSGRSVLARDFAQALECPNGGDGTCEVCHQIELGSFPDVRVLTTQAVTIGIDDVRALVAESEQMPSVGQWKIFIIEDVDRMSERTTNVLLKSVEEPAEHTIWLLCAPSAQDVLPTIRSRCRLVTLAVPQAKDIAAFLTRRYPDLTSSQTAQIARISQGHIGIASLYATHRDMLATRANMISGVISMTRSSDAVLLARQIDEDAKAQAQQTVDERVEKQQLEFKRKNGLEEKKPVPAALRPQYNRIGKADEKKREVTRSYRDIIDRILTDISSVYRDISVIHNDALESVGIVNLENNAQLQQLAVKLTRSEATQRLEAVEVARRRIQGNGAPLLDLEAMLCTLIPPFKR</sequence>
<accession>A0A261F7R6</accession>
<dbReference type="GO" id="GO:0006261">
    <property type="term" value="P:DNA-templated DNA replication"/>
    <property type="evidence" value="ECO:0007669"/>
    <property type="project" value="TreeGrafter"/>
</dbReference>
<dbReference type="SUPFAM" id="SSF52540">
    <property type="entry name" value="P-loop containing nucleoside triphosphate hydrolases"/>
    <property type="match status" value="1"/>
</dbReference>
<evidence type="ECO:0000313" key="2">
    <source>
        <dbReference type="EMBL" id="OZG55172.1"/>
    </source>
</evidence>
<dbReference type="AlphaFoldDB" id="A0A261F7R6"/>
<gene>
    <name evidence="2" type="ORF">AEAE_1150</name>
</gene>
<dbReference type="NCBIfam" id="NF005926">
    <property type="entry name" value="PRK07940.1"/>
    <property type="match status" value="1"/>
</dbReference>
<proteinExistence type="predicted"/>
<evidence type="ECO:0000313" key="3">
    <source>
        <dbReference type="Proteomes" id="UP000228976"/>
    </source>
</evidence>
<dbReference type="OrthoDB" id="9809531at2"/>
<name>A0A261F7R6_9BIFI</name>